<dbReference type="PANTHER" id="PTHR12818:SF0">
    <property type="entry name" value="TRNA (ADENINE(37)-N6)-METHYLTRANSFERASE"/>
    <property type="match status" value="1"/>
</dbReference>
<dbReference type="InterPro" id="IPR036413">
    <property type="entry name" value="YaeB-like_sf"/>
</dbReference>
<dbReference type="PROSITE" id="PS01318">
    <property type="entry name" value="TSAA_1"/>
    <property type="match status" value="1"/>
</dbReference>
<evidence type="ECO:0000313" key="4">
    <source>
        <dbReference type="EMBL" id="EDM75873.1"/>
    </source>
</evidence>
<dbReference type="STRING" id="391625.PPSIR1_08162"/>
<keyword evidence="5" id="KW-1185">Reference proteome</keyword>
<reference evidence="4 5" key="1">
    <citation type="submission" date="2007-06" db="EMBL/GenBank/DDBJ databases">
        <authorList>
            <person name="Shimkets L."/>
            <person name="Ferriera S."/>
            <person name="Johnson J."/>
            <person name="Kravitz S."/>
            <person name="Beeson K."/>
            <person name="Sutton G."/>
            <person name="Rogers Y.-H."/>
            <person name="Friedman R."/>
            <person name="Frazier M."/>
            <person name="Venter J.C."/>
        </authorList>
    </citation>
    <scope>NUCLEOTIDE SEQUENCE [LARGE SCALE GENOMIC DNA]</scope>
    <source>
        <strain evidence="4 5">SIR-1</strain>
    </source>
</reference>
<dbReference type="InterPro" id="IPR023368">
    <property type="entry name" value="UPF0066_cons_site"/>
</dbReference>
<proteinExistence type="inferred from homology"/>
<keyword evidence="1" id="KW-0949">S-adenosyl-L-methionine</keyword>
<dbReference type="NCBIfam" id="TIGR00104">
    <property type="entry name" value="tRNA_TsaA"/>
    <property type="match status" value="1"/>
</dbReference>
<evidence type="ECO:0000256" key="2">
    <source>
        <dbReference type="ARBA" id="ARBA00033753"/>
    </source>
</evidence>
<dbReference type="PROSITE" id="PS51668">
    <property type="entry name" value="TSAA_2"/>
    <property type="match status" value="1"/>
</dbReference>
<comment type="similarity">
    <text evidence="2">Belongs to the tRNA methyltransferase O family.</text>
</comment>
<dbReference type="Pfam" id="PF01980">
    <property type="entry name" value="TrmO_N"/>
    <property type="match status" value="1"/>
</dbReference>
<dbReference type="InterPro" id="IPR041369">
    <property type="entry name" value="TrmO_C"/>
</dbReference>
<sequence>MSASVTLEPVAWVRSPYAEKFGIPRQSGLAELVESTIEFDRERIPQEALRGLEQVSHVWVIAVFHATADQGWRPTVRPPRLGGSTRLGVFATRSPHRPNPLALSLVRVLGVDDRRLRVLAADLLDGTPVLDLKPYLPWAEAPADARCEWAASPPAALAVAFSTEAEATLAAAPEPSSLRATIEHSLRWDPRPAHQRGDASRSYGVRLAGVNLRFHVEDERLVVDRVEAIDPG</sequence>
<dbReference type="InterPro" id="IPR040372">
    <property type="entry name" value="YaeB-like"/>
</dbReference>
<dbReference type="Pfam" id="PF18389">
    <property type="entry name" value="TrmO_C"/>
    <property type="match status" value="1"/>
</dbReference>
<dbReference type="InterPro" id="IPR023370">
    <property type="entry name" value="TrmO-like_N"/>
</dbReference>
<dbReference type="eggNOG" id="COG1720">
    <property type="taxonomic scope" value="Bacteria"/>
</dbReference>
<comment type="caution">
    <text evidence="4">The sequence shown here is derived from an EMBL/GenBank/DDBJ whole genome shotgun (WGS) entry which is preliminary data.</text>
</comment>
<organism evidence="4 5">
    <name type="scientific">Plesiocystis pacifica SIR-1</name>
    <dbReference type="NCBI Taxonomy" id="391625"/>
    <lineage>
        <taxon>Bacteria</taxon>
        <taxon>Pseudomonadati</taxon>
        <taxon>Myxococcota</taxon>
        <taxon>Polyangia</taxon>
        <taxon>Nannocystales</taxon>
        <taxon>Nannocystaceae</taxon>
        <taxon>Plesiocystis</taxon>
    </lineage>
</organism>
<dbReference type="PANTHER" id="PTHR12818">
    <property type="entry name" value="TRNA (ADENINE(37)-N6)-METHYLTRANSFERASE"/>
    <property type="match status" value="1"/>
</dbReference>
<evidence type="ECO:0000313" key="5">
    <source>
        <dbReference type="Proteomes" id="UP000005801"/>
    </source>
</evidence>
<gene>
    <name evidence="4" type="ORF">PPSIR1_08162</name>
</gene>
<dbReference type="Gene3D" id="2.40.30.70">
    <property type="entry name" value="YaeB-like"/>
    <property type="match status" value="1"/>
</dbReference>
<accession>A6GE07</accession>
<dbReference type="CDD" id="cd09281">
    <property type="entry name" value="UPF0066"/>
    <property type="match status" value="1"/>
</dbReference>
<dbReference type="AlphaFoldDB" id="A6GE07"/>
<dbReference type="Proteomes" id="UP000005801">
    <property type="component" value="Unassembled WGS sequence"/>
</dbReference>
<dbReference type="InterPro" id="IPR036414">
    <property type="entry name" value="YaeB_N_sf"/>
</dbReference>
<dbReference type="RefSeq" id="WP_006974947.1">
    <property type="nucleotide sequence ID" value="NZ_ABCS01000078.1"/>
</dbReference>
<dbReference type="OrthoDB" id="9804309at2"/>
<evidence type="ECO:0000256" key="1">
    <source>
        <dbReference type="ARBA" id="ARBA00022691"/>
    </source>
</evidence>
<dbReference type="SUPFAM" id="SSF118196">
    <property type="entry name" value="YaeB-like"/>
    <property type="match status" value="1"/>
</dbReference>
<dbReference type="EMBL" id="ABCS01000078">
    <property type="protein sequence ID" value="EDM75873.1"/>
    <property type="molecule type" value="Genomic_DNA"/>
</dbReference>
<feature type="domain" description="TsaA-like" evidence="3">
    <location>
        <begin position="7"/>
        <end position="144"/>
    </location>
</feature>
<protein>
    <recommendedName>
        <fullName evidence="3">TsaA-like domain-containing protein</fullName>
    </recommendedName>
</protein>
<dbReference type="Gene3D" id="3.30.2310.10">
    <property type="entry name" value="YaeB-like"/>
    <property type="match status" value="1"/>
</dbReference>
<name>A6GE07_9BACT</name>
<evidence type="ECO:0000259" key="3">
    <source>
        <dbReference type="PROSITE" id="PS51668"/>
    </source>
</evidence>